<organism evidence="1">
    <name type="scientific">Candidatus Kentrum eta</name>
    <dbReference type="NCBI Taxonomy" id="2126337"/>
    <lineage>
        <taxon>Bacteria</taxon>
        <taxon>Pseudomonadati</taxon>
        <taxon>Pseudomonadota</taxon>
        <taxon>Gammaproteobacteria</taxon>
        <taxon>Candidatus Kentrum</taxon>
    </lineage>
</organism>
<gene>
    <name evidence="1" type="ORF">BECKH772A_GA0070896_101586</name>
    <name evidence="2" type="ORF">BECKH772B_GA0070898_101586</name>
</gene>
<dbReference type="EMBL" id="CAADFG010000158">
    <property type="protein sequence ID" value="VFJ99272.1"/>
    <property type="molecule type" value="Genomic_DNA"/>
</dbReference>
<protein>
    <submittedName>
        <fullName evidence="1">Uncharacterized protein</fullName>
    </submittedName>
</protein>
<evidence type="ECO:0000313" key="1">
    <source>
        <dbReference type="EMBL" id="VFJ99272.1"/>
    </source>
</evidence>
<sequence length="55" mass="6211">MVSQDTCRVVVQHAMNITGLMQQIEEEIQTILEVLGIETEFVLFDDGFPDPSITE</sequence>
<accession>A0A450V380</accession>
<proteinExistence type="predicted"/>
<name>A0A450V380_9GAMM</name>
<dbReference type="EMBL" id="CAADFI010000158">
    <property type="protein sequence ID" value="VFJ99396.1"/>
    <property type="molecule type" value="Genomic_DNA"/>
</dbReference>
<evidence type="ECO:0000313" key="2">
    <source>
        <dbReference type="EMBL" id="VFJ99396.1"/>
    </source>
</evidence>
<reference evidence="1" key="1">
    <citation type="submission" date="2019-02" db="EMBL/GenBank/DDBJ databases">
        <authorList>
            <person name="Gruber-Vodicka R. H."/>
            <person name="Seah K. B. B."/>
        </authorList>
    </citation>
    <scope>NUCLEOTIDE SEQUENCE</scope>
    <source>
        <strain evidence="1">BECK_SA2B15</strain>
        <strain evidence="2">BECK_SA2B20</strain>
    </source>
</reference>
<dbReference type="AlphaFoldDB" id="A0A450V380"/>